<evidence type="ECO:0000256" key="6">
    <source>
        <dbReference type="SAM" id="Phobius"/>
    </source>
</evidence>
<dbReference type="InterPro" id="IPR008910">
    <property type="entry name" value="MSC_TM_helix"/>
</dbReference>
<dbReference type="Pfam" id="PF00924">
    <property type="entry name" value="MS_channel_2nd"/>
    <property type="match status" value="1"/>
</dbReference>
<evidence type="ECO:0000256" key="5">
    <source>
        <dbReference type="ARBA" id="ARBA00023136"/>
    </source>
</evidence>
<dbReference type="GO" id="GO:0016020">
    <property type="term" value="C:membrane"/>
    <property type="evidence" value="ECO:0007669"/>
    <property type="project" value="UniProtKB-SubCell"/>
</dbReference>
<evidence type="ECO:0000256" key="4">
    <source>
        <dbReference type="ARBA" id="ARBA00022989"/>
    </source>
</evidence>
<feature type="domain" description="Mechanosensitive ion channel MscS" evidence="7">
    <location>
        <begin position="111"/>
        <end position="168"/>
    </location>
</feature>
<accession>A0A8T5GF37</accession>
<feature type="transmembrane region" description="Helical" evidence="6">
    <location>
        <begin position="27"/>
        <end position="44"/>
    </location>
</feature>
<dbReference type="InterPro" id="IPR006685">
    <property type="entry name" value="MscS_channel_2nd"/>
</dbReference>
<dbReference type="PANTHER" id="PTHR30221">
    <property type="entry name" value="SMALL-CONDUCTANCE MECHANOSENSITIVE CHANNEL"/>
    <property type="match status" value="1"/>
</dbReference>
<feature type="transmembrane region" description="Helical" evidence="6">
    <location>
        <begin position="91"/>
        <end position="109"/>
    </location>
</feature>
<protein>
    <submittedName>
        <fullName evidence="8">Mechanosensitive ion channel</fullName>
    </submittedName>
</protein>
<evidence type="ECO:0000256" key="1">
    <source>
        <dbReference type="ARBA" id="ARBA00004141"/>
    </source>
</evidence>
<dbReference type="InterPro" id="IPR010920">
    <property type="entry name" value="LSM_dom_sf"/>
</dbReference>
<evidence type="ECO:0000256" key="2">
    <source>
        <dbReference type="ARBA" id="ARBA00008017"/>
    </source>
</evidence>
<name>A0A8T5GF37_9ARCH</name>
<reference evidence="8" key="1">
    <citation type="journal article" date="2021" name="ISME J.">
        <title>Mercury methylation by metabolically versatile and cosmopolitan marine bacteria.</title>
        <authorList>
            <person name="Lin H."/>
            <person name="Ascher D.B."/>
            <person name="Myung Y."/>
            <person name="Lamborg C.H."/>
            <person name="Hallam S.J."/>
            <person name="Gionfriddo C.M."/>
            <person name="Holt K.E."/>
            <person name="Moreau J.W."/>
        </authorList>
    </citation>
    <scope>NUCLEOTIDE SEQUENCE</scope>
    <source>
        <strain evidence="8">SI075_bin30</strain>
    </source>
</reference>
<evidence type="ECO:0000313" key="9">
    <source>
        <dbReference type="Proteomes" id="UP000722459"/>
    </source>
</evidence>
<gene>
    <name evidence="8" type="ORF">HON47_02615</name>
</gene>
<sequence>MAEEIFVSLFAGMGEISSKVIELGPSIIYLIIVLILAFFAIKIVKHFVKKFFAKVDFDEDIEHLLTNVIGWVLWFIVIIWLVGQLGLDEMFQSLLAVGALGGLAVALAVKDTLKDIVAGVMILQDRHFDIGDRVKAAGFEGIVFEVSLRKTRLELDDGQIVVVPNSKIDNAGWQFIARDGKAAKEFATEKDISSYIEKERKKLSKLKSKKK</sequence>
<organism evidence="8 9">
    <name type="scientific">Candidatus Iainarchaeum sp</name>
    <dbReference type="NCBI Taxonomy" id="3101447"/>
    <lineage>
        <taxon>Archaea</taxon>
        <taxon>Candidatus Iainarchaeota</taxon>
        <taxon>Candidatus Iainarchaeia</taxon>
        <taxon>Candidatus Iainarchaeales</taxon>
        <taxon>Candidatus Iainarchaeaceae</taxon>
        <taxon>Candidatus Iainarchaeum</taxon>
    </lineage>
</organism>
<feature type="transmembrane region" description="Helical" evidence="6">
    <location>
        <begin position="64"/>
        <end position="85"/>
    </location>
</feature>
<comment type="subcellular location">
    <subcellularLocation>
        <location evidence="1">Membrane</location>
        <topology evidence="1">Multi-pass membrane protein</topology>
    </subcellularLocation>
</comment>
<comment type="similarity">
    <text evidence="2">Belongs to the MscS (TC 1.A.23) family.</text>
</comment>
<keyword evidence="5 6" id="KW-0472">Membrane</keyword>
<dbReference type="InterPro" id="IPR023408">
    <property type="entry name" value="MscS_beta-dom_sf"/>
</dbReference>
<dbReference type="SUPFAM" id="SSF50182">
    <property type="entry name" value="Sm-like ribonucleoproteins"/>
    <property type="match status" value="1"/>
</dbReference>
<comment type="caution">
    <text evidence="8">The sequence shown here is derived from an EMBL/GenBank/DDBJ whole genome shotgun (WGS) entry which is preliminary data.</text>
</comment>
<dbReference type="Pfam" id="PF05552">
    <property type="entry name" value="MS_channel_1st_1"/>
    <property type="match status" value="1"/>
</dbReference>
<dbReference type="Gene3D" id="1.10.287.1260">
    <property type="match status" value="1"/>
</dbReference>
<dbReference type="PANTHER" id="PTHR30221:SF1">
    <property type="entry name" value="SMALL-CONDUCTANCE MECHANOSENSITIVE CHANNEL"/>
    <property type="match status" value="1"/>
</dbReference>
<dbReference type="Proteomes" id="UP000722459">
    <property type="component" value="Unassembled WGS sequence"/>
</dbReference>
<keyword evidence="4 6" id="KW-1133">Transmembrane helix</keyword>
<dbReference type="InterPro" id="IPR045275">
    <property type="entry name" value="MscS_archaea/bacteria_type"/>
</dbReference>
<dbReference type="InterPro" id="IPR011014">
    <property type="entry name" value="MscS_channel_TM-2"/>
</dbReference>
<evidence type="ECO:0000313" key="8">
    <source>
        <dbReference type="EMBL" id="MBT4870440.1"/>
    </source>
</evidence>
<keyword evidence="3 6" id="KW-0812">Transmembrane</keyword>
<dbReference type="SUPFAM" id="SSF82861">
    <property type="entry name" value="Mechanosensitive channel protein MscS (YggB), transmembrane region"/>
    <property type="match status" value="1"/>
</dbReference>
<dbReference type="GO" id="GO:0008381">
    <property type="term" value="F:mechanosensitive monoatomic ion channel activity"/>
    <property type="evidence" value="ECO:0007669"/>
    <property type="project" value="InterPro"/>
</dbReference>
<dbReference type="AlphaFoldDB" id="A0A8T5GF37"/>
<evidence type="ECO:0000256" key="3">
    <source>
        <dbReference type="ARBA" id="ARBA00022692"/>
    </source>
</evidence>
<dbReference type="EMBL" id="JABJNZ010000036">
    <property type="protein sequence ID" value="MBT4870440.1"/>
    <property type="molecule type" value="Genomic_DNA"/>
</dbReference>
<dbReference type="Gene3D" id="2.30.30.60">
    <property type="match status" value="1"/>
</dbReference>
<proteinExistence type="inferred from homology"/>
<evidence type="ECO:0000259" key="7">
    <source>
        <dbReference type="Pfam" id="PF00924"/>
    </source>
</evidence>